<evidence type="ECO:0000256" key="5">
    <source>
        <dbReference type="ARBA" id="ARBA00023186"/>
    </source>
</evidence>
<keyword evidence="6" id="KW-0966">Cell projection</keyword>
<dbReference type="EMBL" id="RWJI01000001">
    <property type="protein sequence ID" value="RRQ51517.1"/>
    <property type="molecule type" value="Genomic_DNA"/>
</dbReference>
<evidence type="ECO:0000256" key="3">
    <source>
        <dbReference type="ARBA" id="ARBA00022490"/>
    </source>
</evidence>
<dbReference type="InterPro" id="IPR003713">
    <property type="entry name" value="FliS"/>
</dbReference>
<dbReference type="PANTHER" id="PTHR34773">
    <property type="entry name" value="FLAGELLAR SECRETION CHAPERONE FLIS"/>
    <property type="match status" value="1"/>
</dbReference>
<evidence type="ECO:0000313" key="6">
    <source>
        <dbReference type="EMBL" id="RRQ51517.1"/>
    </source>
</evidence>
<dbReference type="GO" id="GO:0044780">
    <property type="term" value="P:bacterial-type flagellum assembly"/>
    <property type="evidence" value="ECO:0007669"/>
    <property type="project" value="InterPro"/>
</dbReference>
<dbReference type="Gene3D" id="1.20.120.340">
    <property type="entry name" value="Flagellar protein FliS"/>
    <property type="match status" value="1"/>
</dbReference>
<evidence type="ECO:0000256" key="4">
    <source>
        <dbReference type="ARBA" id="ARBA00022795"/>
    </source>
</evidence>
<dbReference type="SUPFAM" id="SSF101116">
    <property type="entry name" value="Flagellar export chaperone FliS"/>
    <property type="match status" value="1"/>
</dbReference>
<evidence type="ECO:0000256" key="2">
    <source>
        <dbReference type="ARBA" id="ARBA00008787"/>
    </source>
</evidence>
<dbReference type="PANTHER" id="PTHR34773:SF1">
    <property type="entry name" value="FLAGELLAR SECRETION CHAPERONE FLIS"/>
    <property type="match status" value="1"/>
</dbReference>
<reference evidence="6 7" key="1">
    <citation type="submission" date="2018-12" db="EMBL/GenBank/DDBJ databases">
        <authorList>
            <person name="Kim S.-J."/>
            <person name="Jung G.-Y."/>
        </authorList>
    </citation>
    <scope>NUCLEOTIDE SEQUENCE [LARGE SCALE GENOMIC DNA]</scope>
    <source>
        <strain evidence="6 7">03SU3-P</strain>
    </source>
</reference>
<keyword evidence="3" id="KW-0963">Cytoplasm</keyword>
<evidence type="ECO:0000313" key="7">
    <source>
        <dbReference type="Proteomes" id="UP000268553"/>
    </source>
</evidence>
<keyword evidence="4" id="KW-1005">Bacterial flagellum biogenesis</keyword>
<proteinExistence type="inferred from homology"/>
<dbReference type="Proteomes" id="UP000268553">
    <property type="component" value="Unassembled WGS sequence"/>
</dbReference>
<dbReference type="GO" id="GO:0005829">
    <property type="term" value="C:cytosol"/>
    <property type="evidence" value="ECO:0007669"/>
    <property type="project" value="UniProtKB-SubCell"/>
</dbReference>
<dbReference type="GO" id="GO:0071973">
    <property type="term" value="P:bacterial-type flagellum-dependent cell motility"/>
    <property type="evidence" value="ECO:0007669"/>
    <property type="project" value="TreeGrafter"/>
</dbReference>
<gene>
    <name evidence="6" type="ORF">D7D48_01045</name>
</gene>
<organism evidence="6 7">
    <name type="scientific">Sphingorhabdus wooponensis</name>
    <dbReference type="NCBI Taxonomy" id="940136"/>
    <lineage>
        <taxon>Bacteria</taxon>
        <taxon>Pseudomonadati</taxon>
        <taxon>Pseudomonadota</taxon>
        <taxon>Alphaproteobacteria</taxon>
        <taxon>Sphingomonadales</taxon>
        <taxon>Sphingomonadaceae</taxon>
        <taxon>Sphingorhabdus</taxon>
    </lineage>
</organism>
<keyword evidence="6" id="KW-0969">Cilium</keyword>
<comment type="subcellular location">
    <subcellularLocation>
        <location evidence="1">Cytoplasm</location>
        <location evidence="1">Cytosol</location>
    </subcellularLocation>
</comment>
<accession>A0A3R8R794</accession>
<dbReference type="AlphaFoldDB" id="A0A3R8R794"/>
<comment type="similarity">
    <text evidence="2">Belongs to the FliS family.</text>
</comment>
<comment type="caution">
    <text evidence="6">The sequence shown here is derived from an EMBL/GenBank/DDBJ whole genome shotgun (WGS) entry which is preliminary data.</text>
</comment>
<dbReference type="OrthoDB" id="7355300at2"/>
<keyword evidence="6" id="KW-0282">Flagellum</keyword>
<keyword evidence="7" id="KW-1185">Reference proteome</keyword>
<keyword evidence="5" id="KW-0143">Chaperone</keyword>
<dbReference type="Pfam" id="PF02561">
    <property type="entry name" value="FliS"/>
    <property type="match status" value="1"/>
</dbReference>
<evidence type="ECO:0000256" key="1">
    <source>
        <dbReference type="ARBA" id="ARBA00004514"/>
    </source>
</evidence>
<sequence>MLARTHPAFANQHYRDMELQSRVASASPHGLVSLLYEELLHALDLLTATAKRGTAISGNPHHTKALSIIIALETSIDFANGGDLAGVLQRIYRSAVYKLNAAAQTNDVAHIAELREAVSEIAYAWAALAN</sequence>
<dbReference type="InterPro" id="IPR036584">
    <property type="entry name" value="FliS_sf"/>
</dbReference>
<protein>
    <submittedName>
        <fullName evidence="6">Flagellar protein FliS</fullName>
    </submittedName>
</protein>
<name>A0A3R8R794_9SPHN</name>